<organism evidence="3 4">
    <name type="scientific">Tagetes erecta</name>
    <name type="common">African marigold</name>
    <dbReference type="NCBI Taxonomy" id="13708"/>
    <lineage>
        <taxon>Eukaryota</taxon>
        <taxon>Viridiplantae</taxon>
        <taxon>Streptophyta</taxon>
        <taxon>Embryophyta</taxon>
        <taxon>Tracheophyta</taxon>
        <taxon>Spermatophyta</taxon>
        <taxon>Magnoliopsida</taxon>
        <taxon>eudicotyledons</taxon>
        <taxon>Gunneridae</taxon>
        <taxon>Pentapetalae</taxon>
        <taxon>asterids</taxon>
        <taxon>campanulids</taxon>
        <taxon>Asterales</taxon>
        <taxon>Asteraceae</taxon>
        <taxon>Asteroideae</taxon>
        <taxon>Heliantheae alliance</taxon>
        <taxon>Tageteae</taxon>
        <taxon>Tagetes</taxon>
    </lineage>
</organism>
<dbReference type="PROSITE" id="PS00028">
    <property type="entry name" value="ZINC_FINGER_C2H2_1"/>
    <property type="match status" value="1"/>
</dbReference>
<evidence type="ECO:0000259" key="2">
    <source>
        <dbReference type="PROSITE" id="PS00028"/>
    </source>
</evidence>
<feature type="region of interest" description="Disordered" evidence="1">
    <location>
        <begin position="184"/>
        <end position="321"/>
    </location>
</feature>
<sequence>MDTQDHTTHSGHDGHSVHLCHRCGWPFPNPHPSAKHRRAHKKICGTIEGYTHLIGSEAVSDDEHHPDDGDKEKSPSPKVIDKKMSMESDGEVKGRLSRSEDEFADAVTEFPDSGTSTGSGNKALDRDLFFSFKDADTNEVSNAPIADAGQEVSEKTDPHLEKIEETEIKAVGDLSEKETNLELNGTGDLVKDGVAGHTTESSQTSETITKEANDSEITKTTPEAVAIVGGHHDNVKQEIKDSEISKMTPEVSANGGGYHDNVKQENFEKLESVTTDGVSEETKQEVKSDGEHVSEAVKESETAEEIKIEMSESDREVGPEVVKGSEMDHLWGTVEEIEHQKIESDHKHVPEAAKECEADQNVSVLNEKVDLSAPNDQIQEVVKEPVAVLTEKEDLDAPESEISSREPIQEVVKEPVAVLIKKEELGGPQLEKQSIEHTHEVVEKPDPVLTEKDLGTPELEGSSKEQIQEVVKEPATVSTEKEDLGGPHLKEQSNEHTYEVVEKPDSIFTEKQDLGAPELEKSTKVNIEEPDSVLTEKEDLGAYKAEECSKSEVVEQKVILDRNLVADISAETVTLKDSSDNSAINNKNASDAVPEPIVEEVLSTASIDAETLQSTEKSKVNSGKSNAATSDVFEPPSFMTLVEPESKDQKSCSAEAQPNSEPSQAGWFPTLTEVNNESEGRKKNEEAMAKVTNWNTGKQSTPLKNLLGEARSPSGKQPEPVVQKDEAAVNPPVNDEVSSPPKLIEDGKNGRKKVKGRSSWVPFVCCSSVNVK</sequence>
<comment type="caution">
    <text evidence="3">The sequence shown here is derived from an EMBL/GenBank/DDBJ whole genome shotgun (WGS) entry which is preliminary data.</text>
</comment>
<feature type="region of interest" description="Disordered" evidence="1">
    <location>
        <begin position="59"/>
        <end position="98"/>
    </location>
</feature>
<feature type="compositionally biased region" description="Polar residues" evidence="1">
    <location>
        <begin position="651"/>
        <end position="663"/>
    </location>
</feature>
<dbReference type="InterPro" id="IPR013087">
    <property type="entry name" value="Znf_C2H2_type"/>
</dbReference>
<evidence type="ECO:0000313" key="3">
    <source>
        <dbReference type="EMBL" id="KAK1435330.1"/>
    </source>
</evidence>
<dbReference type="PANTHER" id="PTHR35746">
    <property type="entry name" value="PENTATRICOPEPTIDE REPEAT (PPR) SUPERFAMILY PROTEIN"/>
    <property type="match status" value="1"/>
</dbReference>
<feature type="region of interest" description="Disordered" evidence="1">
    <location>
        <begin position="141"/>
        <end position="161"/>
    </location>
</feature>
<reference evidence="3" key="1">
    <citation type="journal article" date="2023" name="bioRxiv">
        <title>Improved chromosome-level genome assembly for marigold (Tagetes erecta).</title>
        <authorList>
            <person name="Jiang F."/>
            <person name="Yuan L."/>
            <person name="Wang S."/>
            <person name="Wang H."/>
            <person name="Xu D."/>
            <person name="Wang A."/>
            <person name="Fan W."/>
        </authorList>
    </citation>
    <scope>NUCLEOTIDE SEQUENCE</scope>
    <source>
        <strain evidence="3">WSJ</strain>
        <tissue evidence="3">Leaf</tissue>
    </source>
</reference>
<gene>
    <name evidence="3" type="ORF">QVD17_01091</name>
</gene>
<keyword evidence="4" id="KW-1185">Reference proteome</keyword>
<evidence type="ECO:0000313" key="4">
    <source>
        <dbReference type="Proteomes" id="UP001229421"/>
    </source>
</evidence>
<dbReference type="EMBL" id="JAUHHV010000001">
    <property type="protein sequence ID" value="KAK1435330.1"/>
    <property type="molecule type" value="Genomic_DNA"/>
</dbReference>
<feature type="compositionally biased region" description="Basic and acidic residues" evidence="1">
    <location>
        <begin position="208"/>
        <end position="217"/>
    </location>
</feature>
<feature type="compositionally biased region" description="Basic and acidic residues" evidence="1">
    <location>
        <begin position="678"/>
        <end position="688"/>
    </location>
</feature>
<feature type="compositionally biased region" description="Basic and acidic residues" evidence="1">
    <location>
        <begin position="152"/>
        <end position="161"/>
    </location>
</feature>
<feature type="compositionally biased region" description="Polar residues" evidence="1">
    <location>
        <begin position="692"/>
        <end position="703"/>
    </location>
</feature>
<feature type="compositionally biased region" description="Basic and acidic residues" evidence="1">
    <location>
        <begin position="260"/>
        <end position="271"/>
    </location>
</feature>
<accession>A0AAD8P169</accession>
<feature type="compositionally biased region" description="Low complexity" evidence="1">
    <location>
        <begin position="198"/>
        <end position="207"/>
    </location>
</feature>
<evidence type="ECO:0000256" key="1">
    <source>
        <dbReference type="SAM" id="MobiDB-lite"/>
    </source>
</evidence>
<dbReference type="Proteomes" id="UP001229421">
    <property type="component" value="Unassembled WGS sequence"/>
</dbReference>
<dbReference type="AlphaFoldDB" id="A0AAD8P169"/>
<feature type="region of interest" description="Disordered" evidence="1">
    <location>
        <begin position="430"/>
        <end position="530"/>
    </location>
</feature>
<feature type="compositionally biased region" description="Basic and acidic residues" evidence="1">
    <location>
        <begin position="230"/>
        <end position="244"/>
    </location>
</feature>
<protein>
    <recommendedName>
        <fullName evidence="2">C2H2-type domain-containing protein</fullName>
    </recommendedName>
</protein>
<name>A0AAD8P169_TARER</name>
<dbReference type="PANTHER" id="PTHR35746:SF1">
    <property type="entry name" value="PENTATRICOPEPTIDE REPEAT (PPR) SUPERFAMILY PROTEIN"/>
    <property type="match status" value="1"/>
</dbReference>
<feature type="compositionally biased region" description="Polar residues" evidence="1">
    <location>
        <begin position="609"/>
        <end position="629"/>
    </location>
</feature>
<feature type="compositionally biased region" description="Basic and acidic residues" evidence="1">
    <location>
        <begin position="479"/>
        <end position="527"/>
    </location>
</feature>
<feature type="region of interest" description="Disordered" evidence="1">
    <location>
        <begin position="609"/>
        <end position="754"/>
    </location>
</feature>
<proteinExistence type="predicted"/>
<feature type="compositionally biased region" description="Basic and acidic residues" evidence="1">
    <location>
        <begin position="61"/>
        <end position="98"/>
    </location>
</feature>
<feature type="compositionally biased region" description="Basic and acidic residues" evidence="1">
    <location>
        <begin position="433"/>
        <end position="472"/>
    </location>
</feature>
<feature type="domain" description="C2H2-type" evidence="2">
    <location>
        <begin position="20"/>
        <end position="40"/>
    </location>
</feature>
<feature type="compositionally biased region" description="Basic and acidic residues" evidence="1">
    <location>
        <begin position="280"/>
        <end position="321"/>
    </location>
</feature>